<protein>
    <recommendedName>
        <fullName evidence="4">DUF4430 domain-containing protein</fullName>
    </recommendedName>
</protein>
<dbReference type="Proteomes" id="UP000256708">
    <property type="component" value="Unassembled WGS sequence"/>
</dbReference>
<dbReference type="AlphaFoldDB" id="A0A3D8L941"/>
<evidence type="ECO:0000313" key="2">
    <source>
        <dbReference type="EMBL" id="RDV13874.1"/>
    </source>
</evidence>
<sequence length="112" mass="12574">MNKSKSIILALTLAVTALFSFKQYEQAASKETMTVIVSNRGGNMLVNISIAGDSSSFIQKRVKAENEHDYSGALQIIKAHQDKGWQIKNSSYTTSIEPDSDQDYYLYFLLEK</sequence>
<dbReference type="EMBL" id="QRGR01000020">
    <property type="protein sequence ID" value="RDV13874.1"/>
    <property type="molecule type" value="Genomic_DNA"/>
</dbReference>
<proteinExistence type="predicted"/>
<keyword evidence="3" id="KW-1185">Reference proteome</keyword>
<organism evidence="2 3">
    <name type="scientific">Pontibacter diazotrophicus</name>
    <dbReference type="NCBI Taxonomy" id="1400979"/>
    <lineage>
        <taxon>Bacteria</taxon>
        <taxon>Pseudomonadati</taxon>
        <taxon>Bacteroidota</taxon>
        <taxon>Cytophagia</taxon>
        <taxon>Cytophagales</taxon>
        <taxon>Hymenobacteraceae</taxon>
        <taxon>Pontibacter</taxon>
    </lineage>
</organism>
<dbReference type="OrthoDB" id="9837301at2"/>
<feature type="chain" id="PRO_5017577375" description="DUF4430 domain-containing protein" evidence="1">
    <location>
        <begin position="28"/>
        <end position="112"/>
    </location>
</feature>
<feature type="signal peptide" evidence="1">
    <location>
        <begin position="1"/>
        <end position="27"/>
    </location>
</feature>
<reference evidence="3" key="1">
    <citation type="submission" date="2018-08" db="EMBL/GenBank/DDBJ databases">
        <authorList>
            <person name="Liu Z.-W."/>
            <person name="Du Z.-J."/>
        </authorList>
    </citation>
    <scope>NUCLEOTIDE SEQUENCE [LARGE SCALE GENOMIC DNA]</scope>
    <source>
        <strain evidence="3">H4X</strain>
    </source>
</reference>
<dbReference type="RefSeq" id="WP_115566922.1">
    <property type="nucleotide sequence ID" value="NZ_QRGR01000020.1"/>
</dbReference>
<evidence type="ECO:0000313" key="3">
    <source>
        <dbReference type="Proteomes" id="UP000256708"/>
    </source>
</evidence>
<comment type="caution">
    <text evidence="2">The sequence shown here is derived from an EMBL/GenBank/DDBJ whole genome shotgun (WGS) entry which is preliminary data.</text>
</comment>
<name>A0A3D8L941_9BACT</name>
<evidence type="ECO:0000256" key="1">
    <source>
        <dbReference type="SAM" id="SignalP"/>
    </source>
</evidence>
<accession>A0A3D8L941</accession>
<gene>
    <name evidence="2" type="ORF">DXT99_17765</name>
</gene>
<keyword evidence="1" id="KW-0732">Signal</keyword>
<evidence type="ECO:0008006" key="4">
    <source>
        <dbReference type="Google" id="ProtNLM"/>
    </source>
</evidence>